<evidence type="ECO:0000256" key="1">
    <source>
        <dbReference type="SAM" id="MobiDB-lite"/>
    </source>
</evidence>
<feature type="region of interest" description="Disordered" evidence="1">
    <location>
        <begin position="107"/>
        <end position="196"/>
    </location>
</feature>
<dbReference type="AlphaFoldDB" id="A0A8H5CNY2"/>
<comment type="caution">
    <text evidence="2">The sequence shown here is derived from an EMBL/GenBank/DDBJ whole genome shotgun (WGS) entry which is preliminary data.</text>
</comment>
<feature type="compositionally biased region" description="Acidic residues" evidence="1">
    <location>
        <begin position="128"/>
        <end position="146"/>
    </location>
</feature>
<proteinExistence type="predicted"/>
<dbReference type="EMBL" id="JAACJM010000114">
    <property type="protein sequence ID" value="KAF5345195.1"/>
    <property type="molecule type" value="Genomic_DNA"/>
</dbReference>
<evidence type="ECO:0000313" key="3">
    <source>
        <dbReference type="Proteomes" id="UP000559256"/>
    </source>
</evidence>
<gene>
    <name evidence="2" type="ORF">D9758_009715</name>
</gene>
<feature type="compositionally biased region" description="Polar residues" evidence="1">
    <location>
        <begin position="158"/>
        <end position="174"/>
    </location>
</feature>
<organism evidence="2 3">
    <name type="scientific">Tetrapyrgos nigripes</name>
    <dbReference type="NCBI Taxonomy" id="182062"/>
    <lineage>
        <taxon>Eukaryota</taxon>
        <taxon>Fungi</taxon>
        <taxon>Dikarya</taxon>
        <taxon>Basidiomycota</taxon>
        <taxon>Agaricomycotina</taxon>
        <taxon>Agaricomycetes</taxon>
        <taxon>Agaricomycetidae</taxon>
        <taxon>Agaricales</taxon>
        <taxon>Marasmiineae</taxon>
        <taxon>Marasmiaceae</taxon>
        <taxon>Tetrapyrgos</taxon>
    </lineage>
</organism>
<accession>A0A8H5CNY2</accession>
<sequence length="213" mass="23788">MGTAGLEHVKSSVQSMCLMLNFNSEFLVPAPDVNPELVLHEIFQRQLFQLYCQLKDDKPGEPGDVILDTSSFHPLYKDERRKTPVWAVDHISSSHCPTNPQSLFLNQCDAPAPSRSSKRSLQAKANVDGDEGVEVSEELDEVDDDADSQRESKRRRMQNGQSSRPSTAAQSTNVPLRRPKIKDQMKKRGSATRPSLIHRSQGVMMRGRMGGVT</sequence>
<evidence type="ECO:0000313" key="2">
    <source>
        <dbReference type="EMBL" id="KAF5345195.1"/>
    </source>
</evidence>
<reference evidence="2 3" key="1">
    <citation type="journal article" date="2020" name="ISME J.">
        <title>Uncovering the hidden diversity of litter-decomposition mechanisms in mushroom-forming fungi.</title>
        <authorList>
            <person name="Floudas D."/>
            <person name="Bentzer J."/>
            <person name="Ahren D."/>
            <person name="Johansson T."/>
            <person name="Persson P."/>
            <person name="Tunlid A."/>
        </authorList>
    </citation>
    <scope>NUCLEOTIDE SEQUENCE [LARGE SCALE GENOMIC DNA]</scope>
    <source>
        <strain evidence="2 3">CBS 291.85</strain>
    </source>
</reference>
<dbReference type="Proteomes" id="UP000559256">
    <property type="component" value="Unassembled WGS sequence"/>
</dbReference>
<name>A0A8H5CNY2_9AGAR</name>
<keyword evidence="3" id="KW-1185">Reference proteome</keyword>
<protein>
    <submittedName>
        <fullName evidence="2">Uncharacterized protein</fullName>
    </submittedName>
</protein>